<gene>
    <name evidence="5" type="ORF">B0A50_07879</name>
</gene>
<proteinExistence type="predicted"/>
<evidence type="ECO:0000256" key="2">
    <source>
        <dbReference type="SAM" id="Phobius"/>
    </source>
</evidence>
<name>A0A4U0TLR1_9PEZI</name>
<comment type="caution">
    <text evidence="5">The sequence shown here is derived from an EMBL/GenBank/DDBJ whole genome shotgun (WGS) entry which is preliminary data.</text>
</comment>
<feature type="compositionally biased region" description="Basic residues" evidence="1">
    <location>
        <begin position="290"/>
        <end position="313"/>
    </location>
</feature>
<feature type="transmembrane region" description="Helical" evidence="2">
    <location>
        <begin position="373"/>
        <end position="406"/>
    </location>
</feature>
<feature type="signal peptide" evidence="3">
    <location>
        <begin position="1"/>
        <end position="18"/>
    </location>
</feature>
<protein>
    <recommendedName>
        <fullName evidence="4">DUF7728 domain-containing protein</fullName>
    </recommendedName>
</protein>
<feature type="domain" description="DUF7728" evidence="4">
    <location>
        <begin position="46"/>
        <end position="203"/>
    </location>
</feature>
<evidence type="ECO:0000256" key="1">
    <source>
        <dbReference type="SAM" id="MobiDB-lite"/>
    </source>
</evidence>
<organism evidence="5 6">
    <name type="scientific">Salinomyces thailandicus</name>
    <dbReference type="NCBI Taxonomy" id="706561"/>
    <lineage>
        <taxon>Eukaryota</taxon>
        <taxon>Fungi</taxon>
        <taxon>Dikarya</taxon>
        <taxon>Ascomycota</taxon>
        <taxon>Pezizomycotina</taxon>
        <taxon>Dothideomycetes</taxon>
        <taxon>Dothideomycetidae</taxon>
        <taxon>Mycosphaerellales</taxon>
        <taxon>Teratosphaeriaceae</taxon>
        <taxon>Salinomyces</taxon>
    </lineage>
</organism>
<feature type="region of interest" description="Disordered" evidence="1">
    <location>
        <begin position="284"/>
        <end position="313"/>
    </location>
</feature>
<evidence type="ECO:0000313" key="6">
    <source>
        <dbReference type="Proteomes" id="UP000308549"/>
    </source>
</evidence>
<accession>A0A4U0TLR1</accession>
<sequence length="465" mass="50474">MLGRSVGITAACVLGASAFIIPQGIAPASLDKVPDELAATVINPKNQNLILPCSDCVFPTKSQTENVEDEDGTFWIQGGANSLVLNFTVSDDGQRLQLNGGDIYPPHFQQDGWFEQQPVYVKQVPAQAGLADVKSGAIKSTDLEVTAYGIKEGDKQALPLGDMVVPLKFEIFGLENQFIRGVDEVALSLLKLDGGELLIMEASRVVDGKSHPDNTDSFPVPPPPPPHLGDEDFDFFSPPPPPAPFRASPHNGPNAFKPKECNMLPQSLCKLAAMVESKIDAMMPQGPPSRFRKGGCHGRKGPHTKKLPGHIRPHFVRPGFEDHEDGMRPHHGRPHHMRPHGKHHGPHAHYAHPHGHGHGHFRAQFLHAFAKGLVALLIPVMAGITVGMFVSLVGLVFGRLIAYLWIRLARGGRRGSASASLQAIVLEEGEAEDKSLIAEMDAEALPRYEDAPAYEEVVTDEKEAK</sequence>
<dbReference type="Pfam" id="PF24854">
    <property type="entry name" value="DUF7728"/>
    <property type="match status" value="1"/>
</dbReference>
<dbReference type="AlphaFoldDB" id="A0A4U0TLR1"/>
<feature type="region of interest" description="Disordered" evidence="1">
    <location>
        <begin position="208"/>
        <end position="232"/>
    </location>
</feature>
<evidence type="ECO:0000256" key="3">
    <source>
        <dbReference type="SAM" id="SignalP"/>
    </source>
</evidence>
<evidence type="ECO:0000313" key="5">
    <source>
        <dbReference type="EMBL" id="TKA22777.1"/>
    </source>
</evidence>
<dbReference type="OrthoDB" id="5409353at2759"/>
<keyword evidence="2" id="KW-1133">Transmembrane helix</keyword>
<feature type="chain" id="PRO_5020667859" description="DUF7728 domain-containing protein" evidence="3">
    <location>
        <begin position="19"/>
        <end position="465"/>
    </location>
</feature>
<keyword evidence="3" id="KW-0732">Signal</keyword>
<evidence type="ECO:0000259" key="4">
    <source>
        <dbReference type="Pfam" id="PF24854"/>
    </source>
</evidence>
<dbReference type="EMBL" id="NAJL01000066">
    <property type="protein sequence ID" value="TKA22777.1"/>
    <property type="molecule type" value="Genomic_DNA"/>
</dbReference>
<keyword evidence="2" id="KW-0812">Transmembrane</keyword>
<keyword evidence="6" id="KW-1185">Reference proteome</keyword>
<reference evidence="5 6" key="1">
    <citation type="submission" date="2017-03" db="EMBL/GenBank/DDBJ databases">
        <title>Genomes of endolithic fungi from Antarctica.</title>
        <authorList>
            <person name="Coleine C."/>
            <person name="Masonjones S."/>
            <person name="Stajich J.E."/>
        </authorList>
    </citation>
    <scope>NUCLEOTIDE SEQUENCE [LARGE SCALE GENOMIC DNA]</scope>
    <source>
        <strain evidence="5 6">CCFEE 6315</strain>
    </source>
</reference>
<feature type="region of interest" description="Disordered" evidence="1">
    <location>
        <begin position="328"/>
        <end position="356"/>
    </location>
</feature>
<feature type="compositionally biased region" description="Basic residues" evidence="1">
    <location>
        <begin position="329"/>
        <end position="356"/>
    </location>
</feature>
<dbReference type="PANTHER" id="PTHR40622">
    <property type="match status" value="1"/>
</dbReference>
<dbReference type="Proteomes" id="UP000308549">
    <property type="component" value="Unassembled WGS sequence"/>
</dbReference>
<dbReference type="InterPro" id="IPR056145">
    <property type="entry name" value="DUF7728"/>
</dbReference>
<dbReference type="PANTHER" id="PTHR40622:SF1">
    <property type="match status" value="1"/>
</dbReference>
<keyword evidence="2" id="KW-0472">Membrane</keyword>